<keyword evidence="10" id="KW-1185">Reference proteome</keyword>
<evidence type="ECO:0000256" key="2">
    <source>
        <dbReference type="ARBA" id="ARBA00022448"/>
    </source>
</evidence>
<accession>A0A429ZZ63</accession>
<dbReference type="PANTHER" id="PTHR30450">
    <property type="entry name" value="ABC TRANSPORTER PERMEASE"/>
    <property type="match status" value="1"/>
</dbReference>
<dbReference type="PANTHER" id="PTHR30450:SF1">
    <property type="entry name" value="D-METHIONINE TRANSPORT SYSTEM PERMEASE PROTEIN METI-RELATED"/>
    <property type="match status" value="1"/>
</dbReference>
<evidence type="ECO:0000256" key="6">
    <source>
        <dbReference type="ARBA" id="ARBA00023136"/>
    </source>
</evidence>
<feature type="transmembrane region" description="Helical" evidence="7">
    <location>
        <begin position="191"/>
        <end position="211"/>
    </location>
</feature>
<keyword evidence="3" id="KW-1003">Cell membrane</keyword>
<feature type="transmembrane region" description="Helical" evidence="7">
    <location>
        <begin position="20"/>
        <end position="45"/>
    </location>
</feature>
<dbReference type="Proteomes" id="UP000287857">
    <property type="component" value="Unassembled WGS sequence"/>
</dbReference>
<feature type="transmembrane region" description="Helical" evidence="7">
    <location>
        <begin position="66"/>
        <end position="88"/>
    </location>
</feature>
<evidence type="ECO:0000256" key="4">
    <source>
        <dbReference type="ARBA" id="ARBA00022692"/>
    </source>
</evidence>
<dbReference type="GO" id="GO:0048473">
    <property type="term" value="P:D-methionine transmembrane transport"/>
    <property type="evidence" value="ECO:0007669"/>
    <property type="project" value="TreeGrafter"/>
</dbReference>
<evidence type="ECO:0000256" key="7">
    <source>
        <dbReference type="RuleBase" id="RU363032"/>
    </source>
</evidence>
<keyword evidence="6 7" id="KW-0472">Membrane</keyword>
<dbReference type="SUPFAM" id="SSF161098">
    <property type="entry name" value="MetI-like"/>
    <property type="match status" value="1"/>
</dbReference>
<evidence type="ECO:0000313" key="9">
    <source>
        <dbReference type="EMBL" id="RST99284.1"/>
    </source>
</evidence>
<gene>
    <name evidence="9" type="ORF">CBF37_04760</name>
</gene>
<comment type="subcellular location">
    <subcellularLocation>
        <location evidence="1 7">Cell membrane</location>
        <topology evidence="1 7">Multi-pass membrane protein</topology>
    </subcellularLocation>
</comment>
<protein>
    <submittedName>
        <fullName evidence="9">Methionine ABC transporter permease</fullName>
    </submittedName>
</protein>
<dbReference type="OrthoDB" id="9793490at2"/>
<dbReference type="InterPro" id="IPR035906">
    <property type="entry name" value="MetI-like_sf"/>
</dbReference>
<evidence type="ECO:0000256" key="3">
    <source>
        <dbReference type="ARBA" id="ARBA00022475"/>
    </source>
</evidence>
<dbReference type="Pfam" id="PF00528">
    <property type="entry name" value="BPD_transp_1"/>
    <property type="match status" value="1"/>
</dbReference>
<evidence type="ECO:0000256" key="1">
    <source>
        <dbReference type="ARBA" id="ARBA00004651"/>
    </source>
</evidence>
<dbReference type="Gene3D" id="1.10.3720.10">
    <property type="entry name" value="MetI-like"/>
    <property type="match status" value="1"/>
</dbReference>
<comment type="caution">
    <text evidence="9">The sequence shown here is derived from an EMBL/GenBank/DDBJ whole genome shotgun (WGS) entry which is preliminary data.</text>
</comment>
<reference evidence="9 10" key="1">
    <citation type="submission" date="2017-05" db="EMBL/GenBank/DDBJ databases">
        <title>Vagococcus spp. assemblies.</title>
        <authorList>
            <person name="Gulvik C.A."/>
        </authorList>
    </citation>
    <scope>NUCLEOTIDE SEQUENCE [LARGE SCALE GENOMIC DNA]</scope>
    <source>
        <strain evidence="9 10">SS1995</strain>
    </source>
</reference>
<sequence>MNAETLSILQENLPKALFDTFYMVAISTIVGVLFGTFIGLGLYLINHPLFSRNPIIYRISGFLVNALRSLPFLILLVVLIPLLTLLLGDPYTPTGGAIALSIISIPFYARLAEGSFADIPNGVIESAVASGAKISLIIHEVIIPESLPALIRGTVLTIISLLGYSAMVGTIGAGGIGDLAIQYGYYRYETVILIIVIMILVILVQLIQWIGDILADYYTK</sequence>
<dbReference type="EMBL" id="NGJS01000005">
    <property type="protein sequence ID" value="RST99284.1"/>
    <property type="molecule type" value="Genomic_DNA"/>
</dbReference>
<keyword evidence="2 7" id="KW-0813">Transport</keyword>
<proteinExistence type="inferred from homology"/>
<dbReference type="InterPro" id="IPR051322">
    <property type="entry name" value="AA_ABC_Transporter_Permease"/>
</dbReference>
<organism evidence="9 10">
    <name type="scientific">Vagococcus vulneris</name>
    <dbReference type="NCBI Taxonomy" id="1977869"/>
    <lineage>
        <taxon>Bacteria</taxon>
        <taxon>Bacillati</taxon>
        <taxon>Bacillota</taxon>
        <taxon>Bacilli</taxon>
        <taxon>Lactobacillales</taxon>
        <taxon>Enterococcaceae</taxon>
        <taxon>Vagococcus</taxon>
    </lineage>
</organism>
<dbReference type="CDD" id="cd06261">
    <property type="entry name" value="TM_PBP2"/>
    <property type="match status" value="1"/>
</dbReference>
<dbReference type="InterPro" id="IPR000515">
    <property type="entry name" value="MetI-like"/>
</dbReference>
<keyword evidence="4 7" id="KW-0812">Transmembrane</keyword>
<evidence type="ECO:0000259" key="8">
    <source>
        <dbReference type="PROSITE" id="PS50928"/>
    </source>
</evidence>
<dbReference type="PROSITE" id="PS50928">
    <property type="entry name" value="ABC_TM1"/>
    <property type="match status" value="1"/>
</dbReference>
<dbReference type="AlphaFoldDB" id="A0A429ZZ63"/>
<name>A0A429ZZ63_9ENTE</name>
<evidence type="ECO:0000256" key="5">
    <source>
        <dbReference type="ARBA" id="ARBA00022989"/>
    </source>
</evidence>
<dbReference type="RefSeq" id="WP_125983586.1">
    <property type="nucleotide sequence ID" value="NZ_NGJS01000005.1"/>
</dbReference>
<comment type="similarity">
    <text evidence="7">Belongs to the binding-protein-dependent transport system permease family.</text>
</comment>
<keyword evidence="5 7" id="KW-1133">Transmembrane helix</keyword>
<feature type="domain" description="ABC transmembrane type-1" evidence="8">
    <location>
        <begin position="17"/>
        <end position="208"/>
    </location>
</feature>
<dbReference type="GO" id="GO:0005886">
    <property type="term" value="C:plasma membrane"/>
    <property type="evidence" value="ECO:0007669"/>
    <property type="project" value="UniProtKB-SubCell"/>
</dbReference>
<feature type="transmembrane region" description="Helical" evidence="7">
    <location>
        <begin position="155"/>
        <end position="179"/>
    </location>
</feature>
<evidence type="ECO:0000313" key="10">
    <source>
        <dbReference type="Proteomes" id="UP000287857"/>
    </source>
</evidence>